<dbReference type="OrthoDB" id="3811417at2759"/>
<reference evidence="2" key="1">
    <citation type="journal article" date="2020" name="Stud. Mycol.">
        <title>101 Dothideomycetes genomes: a test case for predicting lifestyles and emergence of pathogens.</title>
        <authorList>
            <person name="Haridas S."/>
            <person name="Albert R."/>
            <person name="Binder M."/>
            <person name="Bloem J."/>
            <person name="Labutti K."/>
            <person name="Salamov A."/>
            <person name="Andreopoulos B."/>
            <person name="Baker S."/>
            <person name="Barry K."/>
            <person name="Bills G."/>
            <person name="Bluhm B."/>
            <person name="Cannon C."/>
            <person name="Castanera R."/>
            <person name="Culley D."/>
            <person name="Daum C."/>
            <person name="Ezra D."/>
            <person name="Gonzalez J."/>
            <person name="Henrissat B."/>
            <person name="Kuo A."/>
            <person name="Liang C."/>
            <person name="Lipzen A."/>
            <person name="Lutzoni F."/>
            <person name="Magnuson J."/>
            <person name="Mondo S."/>
            <person name="Nolan M."/>
            <person name="Ohm R."/>
            <person name="Pangilinan J."/>
            <person name="Park H.-J."/>
            <person name="Ramirez L."/>
            <person name="Alfaro M."/>
            <person name="Sun H."/>
            <person name="Tritt A."/>
            <person name="Yoshinaga Y."/>
            <person name="Zwiers L.-H."/>
            <person name="Turgeon B."/>
            <person name="Goodwin S."/>
            <person name="Spatafora J."/>
            <person name="Crous P."/>
            <person name="Grigoriev I."/>
        </authorList>
    </citation>
    <scope>NUCLEOTIDE SEQUENCE</scope>
    <source>
        <strain evidence="2">CBS 125425</strain>
    </source>
</reference>
<feature type="region of interest" description="Disordered" evidence="1">
    <location>
        <begin position="1"/>
        <end position="28"/>
    </location>
</feature>
<evidence type="ECO:0000313" key="2">
    <source>
        <dbReference type="EMBL" id="KAF2726988.1"/>
    </source>
</evidence>
<name>A0A9P4UVN9_9PLEO</name>
<dbReference type="AlphaFoldDB" id="A0A9P4UVN9"/>
<comment type="caution">
    <text evidence="2">The sequence shown here is derived from an EMBL/GenBank/DDBJ whole genome shotgun (WGS) entry which is preliminary data.</text>
</comment>
<sequence length="127" mass="14542">MASKNRKKSGKRQRLSHNSPKATPESLGDEVVESWPSTWILPDPPDDLSIFTEIDSENLPIPTENQSSHPASRVGLSDITESSFEGRFKYDWVNWALLPYYTVDVSTGVKKAWWWQYGVPLLYKKDN</sequence>
<dbReference type="Proteomes" id="UP000799444">
    <property type="component" value="Unassembled WGS sequence"/>
</dbReference>
<proteinExistence type="predicted"/>
<accession>A0A9P4UVN9</accession>
<organism evidence="2 3">
    <name type="scientific">Polyplosphaeria fusca</name>
    <dbReference type="NCBI Taxonomy" id="682080"/>
    <lineage>
        <taxon>Eukaryota</taxon>
        <taxon>Fungi</taxon>
        <taxon>Dikarya</taxon>
        <taxon>Ascomycota</taxon>
        <taxon>Pezizomycotina</taxon>
        <taxon>Dothideomycetes</taxon>
        <taxon>Pleosporomycetidae</taxon>
        <taxon>Pleosporales</taxon>
        <taxon>Tetraplosphaeriaceae</taxon>
        <taxon>Polyplosphaeria</taxon>
    </lineage>
</organism>
<feature type="compositionally biased region" description="Basic residues" evidence="1">
    <location>
        <begin position="1"/>
        <end position="15"/>
    </location>
</feature>
<evidence type="ECO:0000256" key="1">
    <source>
        <dbReference type="SAM" id="MobiDB-lite"/>
    </source>
</evidence>
<keyword evidence="3" id="KW-1185">Reference proteome</keyword>
<evidence type="ECO:0000313" key="3">
    <source>
        <dbReference type="Proteomes" id="UP000799444"/>
    </source>
</evidence>
<dbReference type="EMBL" id="ML996365">
    <property type="protein sequence ID" value="KAF2726988.1"/>
    <property type="molecule type" value="Genomic_DNA"/>
</dbReference>
<protein>
    <submittedName>
        <fullName evidence="2">Uncharacterized protein</fullName>
    </submittedName>
</protein>
<gene>
    <name evidence="2" type="ORF">EJ04DRAFT_596336</name>
</gene>